<dbReference type="HAMAP" id="MF_03027">
    <property type="entry name" value="BOP1"/>
    <property type="match status" value="1"/>
</dbReference>
<dbReference type="PANTHER" id="PTHR17605:SF0">
    <property type="entry name" value="RIBOSOME BIOGENESIS PROTEIN BOP1"/>
    <property type="match status" value="1"/>
</dbReference>
<dbReference type="InterPro" id="IPR019775">
    <property type="entry name" value="WD40_repeat_CS"/>
</dbReference>
<evidence type="ECO:0000256" key="4">
    <source>
        <dbReference type="ARBA" id="ARBA00022737"/>
    </source>
</evidence>
<dbReference type="InterPro" id="IPR015943">
    <property type="entry name" value="WD40/YVTN_repeat-like_dom_sf"/>
</dbReference>
<evidence type="ECO:0000256" key="5">
    <source>
        <dbReference type="ARBA" id="ARBA00023242"/>
    </source>
</evidence>
<dbReference type="SMART" id="SM01035">
    <property type="entry name" value="BOP1NT"/>
    <property type="match status" value="1"/>
</dbReference>
<dbReference type="Gene3D" id="2.130.10.10">
    <property type="entry name" value="YVTN repeat-like/Quinoprotein amine dehydrogenase"/>
    <property type="match status" value="1"/>
</dbReference>
<comment type="caution">
    <text evidence="10">The sequence shown here is derived from an EMBL/GenBank/DDBJ whole genome shotgun (WGS) entry which is preliminary data.</text>
</comment>
<dbReference type="AlphaFoldDB" id="A0A8H3IQV1"/>
<comment type="subunit">
    <text evidence="6">Component of the NOP7 complex, composed of ERB1, NOP7 and YTM1. Within the NOP7 complex ERB1 appears to interact directly with NOP7 and YTM1. The NOP7 complex also associates with the 66S pre-ribosome.</text>
</comment>
<evidence type="ECO:0000313" key="10">
    <source>
        <dbReference type="EMBL" id="CAF9924005.1"/>
    </source>
</evidence>
<accession>A0A8H3IQV1</accession>
<evidence type="ECO:0000256" key="6">
    <source>
        <dbReference type="HAMAP-Rule" id="MF_03027"/>
    </source>
</evidence>
<dbReference type="InterPro" id="IPR036322">
    <property type="entry name" value="WD40_repeat_dom_sf"/>
</dbReference>
<dbReference type="Pfam" id="PF08145">
    <property type="entry name" value="BOP1NT"/>
    <property type="match status" value="1"/>
</dbReference>
<dbReference type="EMBL" id="CAJPDQ010000020">
    <property type="protein sequence ID" value="CAF9924005.1"/>
    <property type="molecule type" value="Genomic_DNA"/>
</dbReference>
<evidence type="ECO:0000256" key="7">
    <source>
        <dbReference type="PROSITE-ProRule" id="PRU00221"/>
    </source>
</evidence>
<comment type="similarity">
    <text evidence="6">Belongs to the WD repeat BOP1/ERB1 family.</text>
</comment>
<keyword evidence="4" id="KW-0677">Repeat</keyword>
<feature type="compositionally biased region" description="Basic and acidic residues" evidence="8">
    <location>
        <begin position="346"/>
        <end position="364"/>
    </location>
</feature>
<dbReference type="InterPro" id="IPR028598">
    <property type="entry name" value="BOP1/Erb1"/>
</dbReference>
<sequence>MAQKRKVSGTESTAKSEESGEDASDSGIELNGPFFSSDDGSDLDTEDSTEGFEMTEEEGDEEEPDESDDLLDDSEDDVNLTDEEVEALLSRRRRELGNTIEEEPDTKTYPELEEDEPNYEITTDANGGIRYIYKEIDPVYDSDDSDAPVTKNTIGNIPLSFYDMYPHIGYDISGKKLARPAKGDALDSMLESIEIPKGWTGLMDPATGKPLELSQDELQLLKQIQLDEIPGDGYNPYEPTVEWFTSKVEQMPLSAAPEPKRRFVKSRAERKLIMRIVKGIKEGRIKPYKEPSAEDQEEEEFVPRYDLWANEAPRPDHIMNIPAPKLPPPSHEASYHPPPEYLPDEEEKKEWEEADEEDRKTPFLPRDHSSLRKVGAYAHFVKDVFERCLDLYLAPRVRRSKLNIDPESLLPKLPSVEELRPFPSVSSSIFRGHSGRVRSLDVDPSGQWVATGGEDGTIRVWELQTGHQTWAIKLGADEAVNAVSWRPGHDAFILAAAHAESLYMLIPPLCSPELEEASHTILDAGWGYSSTSSTTTTKKPQYPWIRPSAALSAKQTYTKTTLRSTIKSISWHRRGNYLSTVSPSGQSSAVAIHTLSKHLTQFPFPRLKGLPQTASFHPNKPHFFIATQRTIKIYDLTQQLLLKTLQPGARWLSSISIHPGGDNVLASSYDRRLLWHDLDLDNKPYKTLRYHDKAIRSVAFHPGGFPLFVDASDDGTLQVFHGSVVGDLMENAKIVPLKMLRGHKVTGALGVLDVGWDPGRPWCVSVGADGLGRLWV</sequence>
<name>A0A8H3IQV1_9LECA</name>
<dbReference type="GO" id="GO:0000463">
    <property type="term" value="P:maturation of LSU-rRNA from tricistronic rRNA transcript (SSU-rRNA, 5.8S rRNA, LSU-rRNA)"/>
    <property type="evidence" value="ECO:0007669"/>
    <property type="project" value="UniProtKB-UniRule"/>
</dbReference>
<feature type="region of interest" description="Disordered" evidence="8">
    <location>
        <begin position="1"/>
        <end position="116"/>
    </location>
</feature>
<dbReference type="Proteomes" id="UP000664169">
    <property type="component" value="Unassembled WGS sequence"/>
</dbReference>
<keyword evidence="11" id="KW-1185">Reference proteome</keyword>
<dbReference type="PROSITE" id="PS50294">
    <property type="entry name" value="WD_REPEATS_REGION"/>
    <property type="match status" value="1"/>
</dbReference>
<protein>
    <recommendedName>
        <fullName evidence="6">Ribosome biogenesis protein ERB1</fullName>
    </recommendedName>
    <alternativeName>
        <fullName evidence="6">Eukaryotic ribosome biogenesis protein 1</fullName>
    </alternativeName>
</protein>
<evidence type="ECO:0000313" key="11">
    <source>
        <dbReference type="Proteomes" id="UP000664169"/>
    </source>
</evidence>
<dbReference type="PANTHER" id="PTHR17605">
    <property type="entry name" value="RIBOSOME BIOGENESIS PROTEIN BOP1 BLOCK OF PROLIFERATION 1 PROTEIN"/>
    <property type="match status" value="1"/>
</dbReference>
<keyword evidence="1 6" id="KW-0690">Ribosome biogenesis</keyword>
<comment type="function">
    <text evidence="6">Component of the NOP7 complex, which is required for maturation of the 25S and 5.8S ribosomal RNAs and formation of the 60S ribosome.</text>
</comment>
<dbReference type="SUPFAM" id="SSF50978">
    <property type="entry name" value="WD40 repeat-like"/>
    <property type="match status" value="1"/>
</dbReference>
<dbReference type="PROSITE" id="PS00678">
    <property type="entry name" value="WD_REPEATS_1"/>
    <property type="match status" value="1"/>
</dbReference>
<feature type="repeat" description="WD" evidence="7">
    <location>
        <begin position="430"/>
        <end position="471"/>
    </location>
</feature>
<proteinExistence type="inferred from homology"/>
<dbReference type="GO" id="GO:0070545">
    <property type="term" value="C:PeBoW complex"/>
    <property type="evidence" value="ECO:0007669"/>
    <property type="project" value="TreeGrafter"/>
</dbReference>
<comment type="subcellular location">
    <subcellularLocation>
        <location evidence="6">Nucleus</location>
        <location evidence="6">Nucleolus</location>
    </subcellularLocation>
    <subcellularLocation>
        <location evidence="6">Nucleus</location>
        <location evidence="6">Nucleoplasm</location>
    </subcellularLocation>
</comment>
<dbReference type="GO" id="GO:0005654">
    <property type="term" value="C:nucleoplasm"/>
    <property type="evidence" value="ECO:0007669"/>
    <property type="project" value="UniProtKB-SubCell"/>
</dbReference>
<dbReference type="PROSITE" id="PS50082">
    <property type="entry name" value="WD_REPEATS_2"/>
    <property type="match status" value="1"/>
</dbReference>
<dbReference type="GO" id="GO:0030687">
    <property type="term" value="C:preribosome, large subunit precursor"/>
    <property type="evidence" value="ECO:0007669"/>
    <property type="project" value="UniProtKB-UniRule"/>
</dbReference>
<evidence type="ECO:0000256" key="2">
    <source>
        <dbReference type="ARBA" id="ARBA00022552"/>
    </source>
</evidence>
<evidence type="ECO:0000259" key="9">
    <source>
        <dbReference type="SMART" id="SM01035"/>
    </source>
</evidence>
<keyword evidence="3 7" id="KW-0853">WD repeat</keyword>
<gene>
    <name evidence="6 10" type="primary">ERB1</name>
    <name evidence="10" type="ORF">GOMPHAMPRED_003516</name>
</gene>
<organism evidence="10 11">
    <name type="scientific">Gomphillus americanus</name>
    <dbReference type="NCBI Taxonomy" id="1940652"/>
    <lineage>
        <taxon>Eukaryota</taxon>
        <taxon>Fungi</taxon>
        <taxon>Dikarya</taxon>
        <taxon>Ascomycota</taxon>
        <taxon>Pezizomycotina</taxon>
        <taxon>Lecanoromycetes</taxon>
        <taxon>OSLEUM clade</taxon>
        <taxon>Ostropomycetidae</taxon>
        <taxon>Ostropales</taxon>
        <taxon>Graphidaceae</taxon>
        <taxon>Gomphilloideae</taxon>
        <taxon>Gomphillus</taxon>
    </lineage>
</organism>
<keyword evidence="2 6" id="KW-0698">rRNA processing</keyword>
<dbReference type="GO" id="GO:0000466">
    <property type="term" value="P:maturation of 5.8S rRNA from tricistronic rRNA transcript (SSU-rRNA, 5.8S rRNA, LSU-rRNA)"/>
    <property type="evidence" value="ECO:0007669"/>
    <property type="project" value="UniProtKB-UniRule"/>
</dbReference>
<reference evidence="10" key="1">
    <citation type="submission" date="2021-03" db="EMBL/GenBank/DDBJ databases">
        <authorList>
            <person name="Tagirdzhanova G."/>
        </authorList>
    </citation>
    <scope>NUCLEOTIDE SEQUENCE</scope>
</reference>
<keyword evidence="5 6" id="KW-0539">Nucleus</keyword>
<feature type="compositionally biased region" description="Acidic residues" evidence="8">
    <location>
        <begin position="39"/>
        <end position="86"/>
    </location>
</feature>
<evidence type="ECO:0000256" key="8">
    <source>
        <dbReference type="SAM" id="MobiDB-lite"/>
    </source>
</evidence>
<dbReference type="Pfam" id="PF00400">
    <property type="entry name" value="WD40"/>
    <property type="match status" value="3"/>
</dbReference>
<dbReference type="InterPro" id="IPR012953">
    <property type="entry name" value="BOP1_N_dom"/>
</dbReference>
<feature type="region of interest" description="Disordered" evidence="8">
    <location>
        <begin position="324"/>
        <end position="364"/>
    </location>
</feature>
<dbReference type="SMART" id="SM00320">
    <property type="entry name" value="WD40"/>
    <property type="match status" value="6"/>
</dbReference>
<feature type="domain" description="BOP1 N-terminal" evidence="9">
    <location>
        <begin position="162"/>
        <end position="423"/>
    </location>
</feature>
<evidence type="ECO:0000256" key="1">
    <source>
        <dbReference type="ARBA" id="ARBA00022517"/>
    </source>
</evidence>
<dbReference type="GO" id="GO:0043021">
    <property type="term" value="F:ribonucleoprotein complex binding"/>
    <property type="evidence" value="ECO:0007669"/>
    <property type="project" value="UniProtKB-UniRule"/>
</dbReference>
<dbReference type="InterPro" id="IPR001680">
    <property type="entry name" value="WD40_rpt"/>
</dbReference>
<dbReference type="FunFam" id="2.130.10.10:FF:000061">
    <property type="entry name" value="Ribosome biogenesis protein BOP1 homolog"/>
    <property type="match status" value="1"/>
</dbReference>
<evidence type="ECO:0000256" key="3">
    <source>
        <dbReference type="ARBA" id="ARBA00022574"/>
    </source>
</evidence>
<feature type="compositionally biased region" description="Pro residues" evidence="8">
    <location>
        <begin position="324"/>
        <end position="341"/>
    </location>
</feature>
<dbReference type="OrthoDB" id="5571054at2759"/>